<name>A0A2N8KIQ3_9BURK</name>
<evidence type="ECO:0000313" key="1">
    <source>
        <dbReference type="EMBL" id="PND33339.1"/>
    </source>
</evidence>
<sequence>MRTGVISLNGYRLEYKLCEVSLRPGWNVWVRTSPHNSWTQIGTGDRVFANEHAAMSGVKHTAEELNARRLKI</sequence>
<dbReference type="RefSeq" id="WP_102773129.1">
    <property type="nucleotide sequence ID" value="NZ_POQS01000003.1"/>
</dbReference>
<dbReference type="Proteomes" id="UP000235994">
    <property type="component" value="Unassembled WGS sequence"/>
</dbReference>
<dbReference type="EMBL" id="POQS01000003">
    <property type="protein sequence ID" value="PND33339.1"/>
    <property type="molecule type" value="Genomic_DNA"/>
</dbReference>
<dbReference type="AlphaFoldDB" id="A0A2N8KIQ3"/>
<comment type="caution">
    <text evidence="1">The sequence shown here is derived from an EMBL/GenBank/DDBJ whole genome shotgun (WGS) entry which is preliminary data.</text>
</comment>
<reference evidence="1 2" key="1">
    <citation type="submission" date="2018-01" db="EMBL/GenBank/DDBJ databases">
        <title>The draft genome of an aniline degradation strain ANB-1.</title>
        <authorList>
            <person name="Zhang L."/>
            <person name="Jiang J."/>
        </authorList>
    </citation>
    <scope>NUCLEOTIDE SEQUENCE [LARGE SCALE GENOMIC DNA]</scope>
    <source>
        <strain evidence="1 2">ANB-1</strain>
    </source>
</reference>
<protein>
    <submittedName>
        <fullName evidence="1">Uncharacterized protein</fullName>
    </submittedName>
</protein>
<gene>
    <name evidence="1" type="ORF">C1I89_12650</name>
</gene>
<keyword evidence="2" id="KW-1185">Reference proteome</keyword>
<accession>A0A2N8KIQ3</accession>
<evidence type="ECO:0000313" key="2">
    <source>
        <dbReference type="Proteomes" id="UP000235994"/>
    </source>
</evidence>
<proteinExistence type="predicted"/>
<organism evidence="1 2">
    <name type="scientific">Achromobacter pulmonis</name>
    <dbReference type="NCBI Taxonomy" id="1389932"/>
    <lineage>
        <taxon>Bacteria</taxon>
        <taxon>Pseudomonadati</taxon>
        <taxon>Pseudomonadota</taxon>
        <taxon>Betaproteobacteria</taxon>
        <taxon>Burkholderiales</taxon>
        <taxon>Alcaligenaceae</taxon>
        <taxon>Achromobacter</taxon>
    </lineage>
</organism>